<organism evidence="1">
    <name type="scientific">Lepeophtheirus salmonis</name>
    <name type="common">Salmon louse</name>
    <name type="synonym">Caligus salmonis</name>
    <dbReference type="NCBI Taxonomy" id="72036"/>
    <lineage>
        <taxon>Eukaryota</taxon>
        <taxon>Metazoa</taxon>
        <taxon>Ecdysozoa</taxon>
        <taxon>Arthropoda</taxon>
        <taxon>Crustacea</taxon>
        <taxon>Multicrustacea</taxon>
        <taxon>Hexanauplia</taxon>
        <taxon>Copepoda</taxon>
        <taxon>Siphonostomatoida</taxon>
        <taxon>Caligidae</taxon>
        <taxon>Lepeophtheirus</taxon>
    </lineage>
</organism>
<name>A0A0K2TKE0_LEPSM</name>
<dbReference type="EMBL" id="HACA01009132">
    <property type="protein sequence ID" value="CDW26493.1"/>
    <property type="molecule type" value="Transcribed_RNA"/>
</dbReference>
<feature type="non-terminal residue" evidence="1">
    <location>
        <position position="1"/>
    </location>
</feature>
<protein>
    <submittedName>
        <fullName evidence="1">Uncharacterized protein</fullName>
    </submittedName>
</protein>
<sequence>SSVTFLASPTFTLVSISLSFSRCTNIKAPTIEYPMTSAQRPT</sequence>
<evidence type="ECO:0000313" key="1">
    <source>
        <dbReference type="EMBL" id="CDW26493.1"/>
    </source>
</evidence>
<proteinExistence type="predicted"/>
<accession>A0A0K2TKE0</accession>
<dbReference type="AlphaFoldDB" id="A0A0K2TKE0"/>
<reference evidence="1" key="1">
    <citation type="submission" date="2014-05" db="EMBL/GenBank/DDBJ databases">
        <authorList>
            <person name="Chronopoulou M."/>
        </authorList>
    </citation>
    <scope>NUCLEOTIDE SEQUENCE</scope>
    <source>
        <tissue evidence="1">Whole organism</tissue>
    </source>
</reference>